<evidence type="ECO:0000259" key="1">
    <source>
        <dbReference type="Pfam" id="PF07883"/>
    </source>
</evidence>
<name>A0A5B8A6J7_9BACT</name>
<dbReference type="InterPro" id="IPR011051">
    <property type="entry name" value="RmlC_Cupin_sf"/>
</dbReference>
<protein>
    <submittedName>
        <fullName evidence="2">Cupin domain-containing protein</fullName>
    </submittedName>
</protein>
<dbReference type="Proteomes" id="UP000305398">
    <property type="component" value="Chromosome"/>
</dbReference>
<reference evidence="2 3" key="1">
    <citation type="submission" date="2019-06" db="EMBL/GenBank/DDBJ databases">
        <authorList>
            <person name="Srinivasan S."/>
        </authorList>
    </citation>
    <scope>NUCLEOTIDE SEQUENCE [LARGE SCALE GENOMIC DNA]</scope>
    <source>
        <strain evidence="2 3">17J68-5</strain>
    </source>
</reference>
<dbReference type="KEGG" id="hyj:FHG12_01395"/>
<dbReference type="EMBL" id="CP040896">
    <property type="protein sequence ID" value="QDA62423.1"/>
    <property type="molecule type" value="Genomic_DNA"/>
</dbReference>
<accession>A0A5B8A6J7</accession>
<dbReference type="PANTHER" id="PTHR36440:SF1">
    <property type="entry name" value="PUTATIVE (AFU_ORTHOLOGUE AFUA_8G07350)-RELATED"/>
    <property type="match status" value="1"/>
</dbReference>
<feature type="domain" description="Cupin type-2" evidence="1">
    <location>
        <begin position="39"/>
        <end position="104"/>
    </location>
</feature>
<dbReference type="InterPro" id="IPR013096">
    <property type="entry name" value="Cupin_2"/>
</dbReference>
<organism evidence="2 3">
    <name type="scientific">Hymenobacter jejuensis</name>
    <dbReference type="NCBI Taxonomy" id="2502781"/>
    <lineage>
        <taxon>Bacteria</taxon>
        <taxon>Pseudomonadati</taxon>
        <taxon>Bacteroidota</taxon>
        <taxon>Cytophagia</taxon>
        <taxon>Cytophagales</taxon>
        <taxon>Hymenobacteraceae</taxon>
        <taxon>Hymenobacter</taxon>
    </lineage>
</organism>
<sequence>MPKLMMAGEGTRLNVLGDHQCIKLTGKDTDNQYTLIEQTNEPGTGIPRHVHTREDEVFHVLEGAVEFEVDAEVKTLQAGELAYVPRGTTHSFRVVGTTKAKVLLSVFPAGLEDMFQELAQLTAGPPDFAVVAEICGRYGITFV</sequence>
<dbReference type="Pfam" id="PF07883">
    <property type="entry name" value="Cupin_2"/>
    <property type="match status" value="1"/>
</dbReference>
<keyword evidence="3" id="KW-1185">Reference proteome</keyword>
<dbReference type="AlphaFoldDB" id="A0A5B8A6J7"/>
<dbReference type="Gene3D" id="2.60.120.10">
    <property type="entry name" value="Jelly Rolls"/>
    <property type="match status" value="1"/>
</dbReference>
<dbReference type="InterPro" id="IPR053146">
    <property type="entry name" value="QDO-like"/>
</dbReference>
<evidence type="ECO:0000313" key="2">
    <source>
        <dbReference type="EMBL" id="QDA62423.1"/>
    </source>
</evidence>
<dbReference type="OrthoDB" id="1423961at2"/>
<evidence type="ECO:0000313" key="3">
    <source>
        <dbReference type="Proteomes" id="UP000305398"/>
    </source>
</evidence>
<dbReference type="PANTHER" id="PTHR36440">
    <property type="entry name" value="PUTATIVE (AFU_ORTHOLOGUE AFUA_8G07350)-RELATED"/>
    <property type="match status" value="1"/>
</dbReference>
<gene>
    <name evidence="2" type="ORF">FHG12_01395</name>
</gene>
<dbReference type="InterPro" id="IPR014710">
    <property type="entry name" value="RmlC-like_jellyroll"/>
</dbReference>
<proteinExistence type="predicted"/>
<dbReference type="SUPFAM" id="SSF51182">
    <property type="entry name" value="RmlC-like cupins"/>
    <property type="match status" value="1"/>
</dbReference>